<sequence length="397" mass="41752">MRVVLTCLPFYSHLAPVVLPVARALRRAGHRVAVATAPGMAPELARAGIEHLALPNVLTLAQLLERPEVLTSPGMPGDPEGSARAASARAEAGPLTAAFAGPLAGVFARDLIEACESWQPDLIVRECNEFGGHLAAGRLGVRQAVLDIAPGSASTLPSVRDALNGQRAELGLDEVDDPWYPNRSFVAGFVPPEWYGGDAPPCYRLDEPSGVLDVSLLGLPDDRPLVLAGLGSVAATVVPESQDLLELMITALGRLPCSGVVALGSDPRHWPGSRPEDVRLLEFTPQRLLLESAELFVSHGGFGGVAEAVRTGTPMVVLPLFSDQPGNADRVCALGLGRRLEPGGLDADLLTETCREVLGDNVYRHRASAISRSALACPGLDALAADLALSRTEQLRG</sequence>
<name>A0ABS4Q4P9_9PSEU</name>
<accession>A0ABS4Q4P9</accession>
<dbReference type="InterPro" id="IPR048284">
    <property type="entry name" value="EryCIII-like_N"/>
</dbReference>
<feature type="domain" description="Erythromycin biosynthesis protein CIII-like N-terminal" evidence="5">
    <location>
        <begin position="24"/>
        <end position="149"/>
    </location>
</feature>
<reference evidence="6 7" key="1">
    <citation type="submission" date="2021-03" db="EMBL/GenBank/DDBJ databases">
        <title>Sequencing the genomes of 1000 actinobacteria strains.</title>
        <authorList>
            <person name="Klenk H.-P."/>
        </authorList>
    </citation>
    <scope>NUCLEOTIDE SEQUENCE [LARGE SCALE GENOMIC DNA]</scope>
    <source>
        <strain evidence="6 7">DSM 45510</strain>
    </source>
</reference>
<protein>
    <submittedName>
        <fullName evidence="6">N-glycosyltransferase</fullName>
        <ecNumber evidence="6">2.4.1.-</ecNumber>
    </submittedName>
</protein>
<dbReference type="SUPFAM" id="SSF53756">
    <property type="entry name" value="UDP-Glycosyltransferase/glycogen phosphorylase"/>
    <property type="match status" value="1"/>
</dbReference>
<dbReference type="CDD" id="cd03784">
    <property type="entry name" value="GT1_Gtf-like"/>
    <property type="match status" value="1"/>
</dbReference>
<organism evidence="6 7">
    <name type="scientific">Amycolatopsis magusensis</name>
    <dbReference type="NCBI Taxonomy" id="882444"/>
    <lineage>
        <taxon>Bacteria</taxon>
        <taxon>Bacillati</taxon>
        <taxon>Actinomycetota</taxon>
        <taxon>Actinomycetes</taxon>
        <taxon>Pseudonocardiales</taxon>
        <taxon>Pseudonocardiaceae</taxon>
        <taxon>Amycolatopsis</taxon>
    </lineage>
</organism>
<dbReference type="EC" id="2.4.1.-" evidence="6"/>
<dbReference type="RefSeq" id="WP_209668629.1">
    <property type="nucleotide sequence ID" value="NZ_JAGGMS010000001.1"/>
</dbReference>
<evidence type="ECO:0000313" key="6">
    <source>
        <dbReference type="EMBL" id="MBP2185786.1"/>
    </source>
</evidence>
<dbReference type="EMBL" id="JAGGMS010000001">
    <property type="protein sequence ID" value="MBP2185786.1"/>
    <property type="molecule type" value="Genomic_DNA"/>
</dbReference>
<keyword evidence="7" id="KW-1185">Reference proteome</keyword>
<comment type="similarity">
    <text evidence="1">Belongs to the glycosyltransferase 28 family.</text>
</comment>
<dbReference type="InterPro" id="IPR050426">
    <property type="entry name" value="Glycosyltransferase_28"/>
</dbReference>
<dbReference type="GO" id="GO:0016757">
    <property type="term" value="F:glycosyltransferase activity"/>
    <property type="evidence" value="ECO:0007669"/>
    <property type="project" value="UniProtKB-KW"/>
</dbReference>
<evidence type="ECO:0000259" key="4">
    <source>
        <dbReference type="Pfam" id="PF06722"/>
    </source>
</evidence>
<evidence type="ECO:0000256" key="3">
    <source>
        <dbReference type="ARBA" id="ARBA00022679"/>
    </source>
</evidence>
<keyword evidence="2 6" id="KW-0328">Glycosyltransferase</keyword>
<proteinExistence type="inferred from homology"/>
<dbReference type="Pfam" id="PF06722">
    <property type="entry name" value="EryCIII-like_C"/>
    <property type="match status" value="1"/>
</dbReference>
<dbReference type="Pfam" id="PF21036">
    <property type="entry name" value="EryCIII-like_N"/>
    <property type="match status" value="1"/>
</dbReference>
<dbReference type="InterPro" id="IPR002213">
    <property type="entry name" value="UDP_glucos_trans"/>
</dbReference>
<keyword evidence="3 6" id="KW-0808">Transferase</keyword>
<comment type="caution">
    <text evidence="6">The sequence shown here is derived from an EMBL/GenBank/DDBJ whole genome shotgun (WGS) entry which is preliminary data.</text>
</comment>
<dbReference type="InterPro" id="IPR035595">
    <property type="entry name" value="UDP_glycos_trans_CS"/>
</dbReference>
<evidence type="ECO:0000259" key="5">
    <source>
        <dbReference type="Pfam" id="PF21036"/>
    </source>
</evidence>
<evidence type="ECO:0000313" key="7">
    <source>
        <dbReference type="Proteomes" id="UP000741013"/>
    </source>
</evidence>
<dbReference type="Proteomes" id="UP000741013">
    <property type="component" value="Unassembled WGS sequence"/>
</dbReference>
<dbReference type="PANTHER" id="PTHR48050">
    <property type="entry name" value="STEROL 3-BETA-GLUCOSYLTRANSFERASE"/>
    <property type="match status" value="1"/>
</dbReference>
<dbReference type="PANTHER" id="PTHR48050:SF13">
    <property type="entry name" value="STEROL 3-BETA-GLUCOSYLTRANSFERASE UGT80A2"/>
    <property type="match status" value="1"/>
</dbReference>
<evidence type="ECO:0000256" key="2">
    <source>
        <dbReference type="ARBA" id="ARBA00022676"/>
    </source>
</evidence>
<dbReference type="Gene3D" id="3.40.50.2000">
    <property type="entry name" value="Glycogen Phosphorylase B"/>
    <property type="match status" value="2"/>
</dbReference>
<dbReference type="PROSITE" id="PS00375">
    <property type="entry name" value="UDPGT"/>
    <property type="match status" value="1"/>
</dbReference>
<evidence type="ECO:0000256" key="1">
    <source>
        <dbReference type="ARBA" id="ARBA00006962"/>
    </source>
</evidence>
<dbReference type="InterPro" id="IPR010610">
    <property type="entry name" value="EryCIII-like_C"/>
</dbReference>
<gene>
    <name evidence="6" type="ORF">JOM49_007312</name>
</gene>
<feature type="domain" description="Erythromycin biosynthesis protein CIII-like C-terminal" evidence="4">
    <location>
        <begin position="249"/>
        <end position="379"/>
    </location>
</feature>